<dbReference type="EMBL" id="CP002475">
    <property type="protein sequence ID" value="ADW02670.1"/>
    <property type="molecule type" value="Genomic_DNA"/>
</dbReference>
<evidence type="ECO:0000313" key="1">
    <source>
        <dbReference type="EMBL" id="ADW02670.1"/>
    </source>
</evidence>
<gene>
    <name evidence="1" type="ordered locus">Sfla_1220</name>
</gene>
<proteinExistence type="predicted"/>
<dbReference type="KEGG" id="sfa:Sfla_1220"/>
<dbReference type="AlphaFoldDB" id="A0A8D4BFR1"/>
<reference evidence="1 2" key="1">
    <citation type="submission" date="2011-01" db="EMBL/GenBank/DDBJ databases">
        <title>Complete sequence of chromosome of Streptomyces flavogriseus ATCC 33331.</title>
        <authorList>
            <consortium name="US DOE Joint Genome Institute"/>
            <person name="Lucas S."/>
            <person name="Copeland A."/>
            <person name="Lapidus A."/>
            <person name="Cheng J.-F."/>
            <person name="Goodwin L."/>
            <person name="Pitluck S."/>
            <person name="Davenport K."/>
            <person name="Detter J.C."/>
            <person name="Han C."/>
            <person name="Tapia R."/>
            <person name="Land M."/>
            <person name="Hauser L."/>
            <person name="Kyrpides N."/>
            <person name="Ivanova N."/>
            <person name="Ovchinnikova G."/>
            <person name="Pagani I."/>
            <person name="Brumm P."/>
            <person name="Mead D."/>
            <person name="Woyke T."/>
        </authorList>
    </citation>
    <scope>NUCLEOTIDE SEQUENCE [LARGE SCALE GENOMIC DNA]</scope>
    <source>
        <strain evidence="2">ATCC 33331 / IAF-45CD</strain>
    </source>
</reference>
<protein>
    <submittedName>
        <fullName evidence="1">Uncharacterized protein</fullName>
    </submittedName>
</protein>
<dbReference type="SUPFAM" id="SSF89372">
    <property type="entry name" value="Fucose-specific lectin"/>
    <property type="match status" value="1"/>
</dbReference>
<dbReference type="Gene3D" id="2.120.10.70">
    <property type="entry name" value="Fucose-specific lectin"/>
    <property type="match status" value="1"/>
</dbReference>
<evidence type="ECO:0000313" key="2">
    <source>
        <dbReference type="Proteomes" id="UP000002066"/>
    </source>
</evidence>
<accession>A0A8D4BFR1</accession>
<dbReference type="OrthoDB" id="4307815at2"/>
<dbReference type="Proteomes" id="UP000002066">
    <property type="component" value="Chromosome"/>
</dbReference>
<organism evidence="1 2">
    <name type="scientific">Streptomyces pratensis (strain ATCC 33331 / IAF-45CD)</name>
    <dbReference type="NCBI Taxonomy" id="591167"/>
    <lineage>
        <taxon>Bacteria</taxon>
        <taxon>Bacillati</taxon>
        <taxon>Actinomycetota</taxon>
        <taxon>Actinomycetes</taxon>
        <taxon>Kitasatosporales</taxon>
        <taxon>Streptomycetaceae</taxon>
        <taxon>Streptomyces</taxon>
    </lineage>
</organism>
<name>A0A8D4BFR1_STRFA</name>
<sequence length="346" mass="37105">MPDREGRLTAYAAGRTGGVVRWTESVTRPEEWSRPELLLADTGILPYLSVARGTDGYVDLFTMRRKGGGPQAPLDVVYASQYQTGRPMTGWHSIGNPHGQDAAQAAALGAPVAVVDGSDVVHVFVRSAAGGVFTRRRNREGTWGKWTALPCKRVRDGISAVVTRSGRVELFMPADKGVYVWRQEKPGGSLDRAPNLVFIARPETASGVESYEDRITHFWRDEGTGEVVAYRLPGPGGEDVAPAQLAGGSGRGPLALSRCLVDGYDCTVLAQAEETGTLAVTAYPTEAESAGAWWADTREPCEGAPALARDRAGRLVVAAIGPEGGLSVTRQRLDQQGMALEAWLRF</sequence>